<dbReference type="InterPro" id="IPR058034">
    <property type="entry name" value="BigA_beta"/>
</dbReference>
<dbReference type="PANTHER" id="PTHR37409:SF6">
    <property type="match status" value="1"/>
</dbReference>
<keyword evidence="2" id="KW-0732">Signal</keyword>
<dbReference type="PROSITE" id="PS51208">
    <property type="entry name" value="AUTOTRANSPORTER"/>
    <property type="match status" value="1"/>
</dbReference>
<protein>
    <submittedName>
        <fullName evidence="4">Autotransporter domain-containing protein</fullName>
    </submittedName>
</protein>
<reference evidence="4 5" key="1">
    <citation type="submission" date="2018-03" db="EMBL/GenBank/DDBJ databases">
        <title>Whole Genome Sequencing of Escherichia coli isolates from wildlife.</title>
        <authorList>
            <person name="Whitehouse C.A."/>
            <person name="Lacher D.W."/>
            <person name="Mammel M.K."/>
            <person name="Barnaba T."/>
            <person name="Lorch J.M."/>
        </authorList>
    </citation>
    <scope>NUCLEOTIDE SEQUENCE [LARGE SCALE GENOMIC DNA]</scope>
    <source>
        <strain evidence="4 5">20507-2</strain>
    </source>
</reference>
<sequence length="1899" mass="194939">MQREKLLSACIAMALSSQTWAADTLITDSSDVSRKSSKITCPANIKALNKEQLAKLPPECTTTQERIITPWTAVGITALVTGLTVYALNDDNNHNHDNSSDSGNDGGDVTPPDDGGDVTPPDDGGNVTPPDDGGDVTPPDDGGNVTPPDDGGNVTPPDDGGNVTPPDDGGNVTPPDDGGNVTPPDDGGNVTPPDDGGNVTPPDDGGNVTPPDDGGNVTPPDDGGNVTPPDDGGNVTPPTPAAPIHYDNNVIWDKDGKTLQIRNATFTYTENADGSYTLTAKDGRTTIVNSWQVHEATNTAVFTGVDADGMVEWNYDDDGHLNVTKVEGVVVDGADGKHIKVQDATITDQGGNTALNGGTVLSINGDNIVLNNEGTTTATGNGSVVGVLTGNNIVINNIGKTIVDGGTAVIVDGDSATINNTGDAEITNGGTGSLITGDNATTDNIGTMTVDGQNSTGTKIIGDDATVKQEGDLFVSGSAHGIDITGNRAKIGNKGKITVVDQNSIGVRIEGDNATFINVGDIDVSNAGTGVDIAGNAGNVSLAGNMQVGDFATGLNVAGNNNSITLATEELNVTGQKATGVNIAGDDNTVEISGNILVDKDQRAGNAEEYFYDPSVGLNVSGNNNSVTLDGSLTVVSDSEMAPHQYMEANGSQETIHGLYVSGNGNNVVLNGGVNLVGEENAMSDAGATTANKRSDYSKDSAAVIIDGQSSLTLHGNSTITGDFGVGFSTALIEGRNGAYIELSDDAIFDASGINSLETYDSGENDPGTVERAILAVKSGSTLVNNGHTLSNDVMFITVDGADSTFYNNGVLESSRTAQYAAYDSTVNAVSVTGGAKAVNSGTITSSVTNQSSVLGQAAYFGYYSVNDTSFDHHAMGVQGMSATAEGSYLLNDTTGEINIQGRGAGMTVNVNASALNKGTITIDPMWKSPDDTTSYGWTASNGASVDYGAGMGAGATISGNGGTAVNQGTITVYNAGAGMAAVGQNTLVMNEGTINLEQNENYDPSLDPSMLVGMGVYQGGTAINEQTGIINVNVTNGQAFYNDGTGIIINYGTICTFGNCQDSETYNPTDSDVSPVWDNGDVITAEGEMLALPSEGRTTNPIVSSDIYITNAGTVTGGAITVADYGHLTNETTGSINKVDIATGGEYTNQGTTATISVDGGVFNNEGTVTGQVGTTVAGSIINNTGSINTVEQWASTFYNTGTVTAWKGDSGSAMMNNEAGGTVNKVNFTAASTFNNAGTVHGGSVDKNGTFNNLEGGTVDLQDNGLWSGHFNNWGTVNGDADIATGGSGHTLYNGTTGVINGQITTANNNSGSQAINDGTINIDKSNNVAMTAHGSAKMVNNGTINVGSEGTTQTGMVGMQLASDATTNGVIENNGTINIYASNSYAFSKLGANGHIVNNGTVYIDDSVTGSGLIKQAGTAMEGDGEGGDGTEAHYVDFTAPEEPTITPYSANASVSSSSTNDLTGYVVGTNADGSTGKLMVNNASMNGVSVNTGFAAGTTDTTVTFDNVVQGDNLTDAGAIASTSVVWNAQGSTNASGNVDVTMTKNAYSDVATDSSVSGVAQALDAGYTNNELYTSLNVGTTAELNSALKQISGSQATTVFREARVLSNRFSMLADAAPQMGNGLAFNVVAKGDPRAELGNDTQYDMLALRKTLDLTESQNLSLEYGIARLDGNGAGKAGDNGVTGGYSQFFGLKHQMAFGNGLSWNNALRYDIHQLDSSRSVAYNDVNKTADTNVKQQYMEFRSEGAKTYEPHAGLKLTPYAGVKFRHTLEDGYQERNAGDFNLNMNSGSETAVDSIVGLKLDYAGKDGWSATAILEGGPNLSYSKSQRTASLAGAGSQHFNVDDGQKGGGINSLASVGVKYSSKESSLNLDAYHWKEDGISDKGVMLNFKKTF</sequence>
<evidence type="ECO:0000259" key="3">
    <source>
        <dbReference type="PROSITE" id="PS51208"/>
    </source>
</evidence>
<feature type="signal peptide" evidence="2">
    <location>
        <begin position="1"/>
        <end position="21"/>
    </location>
</feature>
<dbReference type="SUPFAM" id="SSF103515">
    <property type="entry name" value="Autotransporter"/>
    <property type="match status" value="1"/>
</dbReference>
<dbReference type="PANTHER" id="PTHR37409">
    <property type="entry name" value="RIKEN CDNA D130052B06 GENE"/>
    <property type="match status" value="1"/>
</dbReference>
<feature type="compositionally biased region" description="Low complexity" evidence="1">
    <location>
        <begin position="100"/>
        <end position="143"/>
    </location>
</feature>
<gene>
    <name evidence="4" type="ORF">C7B09_03770</name>
</gene>
<dbReference type="Pfam" id="PF25783">
    <property type="entry name" value="BigA_beta"/>
    <property type="match status" value="1"/>
</dbReference>
<evidence type="ECO:0000313" key="4">
    <source>
        <dbReference type="EMBL" id="PSY45038.1"/>
    </source>
</evidence>
<dbReference type="EMBL" id="PYQT01000002">
    <property type="protein sequence ID" value="PSY45038.1"/>
    <property type="molecule type" value="Genomic_DNA"/>
</dbReference>
<organism evidence="4 5">
    <name type="scientific">Escherichia albertii</name>
    <dbReference type="NCBI Taxonomy" id="208962"/>
    <lineage>
        <taxon>Bacteria</taxon>
        <taxon>Pseudomonadati</taxon>
        <taxon>Pseudomonadota</taxon>
        <taxon>Gammaproteobacteria</taxon>
        <taxon>Enterobacterales</taxon>
        <taxon>Enterobacteriaceae</taxon>
        <taxon>Escherichia</taxon>
    </lineage>
</organism>
<feature type="domain" description="Autotransporter" evidence="3">
    <location>
        <begin position="1597"/>
        <end position="1899"/>
    </location>
</feature>
<proteinExistence type="predicted"/>
<accession>A0ABX5HM04</accession>
<dbReference type="SMART" id="SM00869">
    <property type="entry name" value="Autotransporter"/>
    <property type="match status" value="1"/>
</dbReference>
<dbReference type="Proteomes" id="UP000240382">
    <property type="component" value="Unassembled WGS sequence"/>
</dbReference>
<feature type="region of interest" description="Disordered" evidence="1">
    <location>
        <begin position="92"/>
        <end position="242"/>
    </location>
</feature>
<keyword evidence="5" id="KW-1185">Reference proteome</keyword>
<evidence type="ECO:0000313" key="5">
    <source>
        <dbReference type="Proteomes" id="UP000240382"/>
    </source>
</evidence>
<dbReference type="RefSeq" id="WP_107192291.1">
    <property type="nucleotide sequence ID" value="NZ_PYQT01000002.1"/>
</dbReference>
<name>A0ABX5HM04_ESCAL</name>
<dbReference type="InterPro" id="IPR036709">
    <property type="entry name" value="Autotransporte_beta_dom_sf"/>
</dbReference>
<dbReference type="InterPro" id="IPR058035">
    <property type="entry name" value="BigA/YdbA-like_N"/>
</dbReference>
<evidence type="ECO:0000256" key="1">
    <source>
        <dbReference type="SAM" id="MobiDB-lite"/>
    </source>
</evidence>
<evidence type="ECO:0000256" key="2">
    <source>
        <dbReference type="SAM" id="SignalP"/>
    </source>
</evidence>
<feature type="chain" id="PRO_5045343668" evidence="2">
    <location>
        <begin position="22"/>
        <end position="1899"/>
    </location>
</feature>
<comment type="caution">
    <text evidence="4">The sequence shown here is derived from an EMBL/GenBank/DDBJ whole genome shotgun (WGS) entry which is preliminary data.</text>
</comment>
<dbReference type="InterPro" id="IPR005546">
    <property type="entry name" value="Autotransporte_beta"/>
</dbReference>
<dbReference type="Pfam" id="PF25784">
    <property type="entry name" value="BigA_N"/>
    <property type="match status" value="1"/>
</dbReference>